<dbReference type="Pfam" id="PF00459">
    <property type="entry name" value="Inositol_P"/>
    <property type="match status" value="1"/>
</dbReference>
<organism evidence="19 20">
    <name type="scientific">Calicophoron daubneyi</name>
    <name type="common">Rumen fluke</name>
    <name type="synonym">Paramphistomum daubneyi</name>
    <dbReference type="NCBI Taxonomy" id="300641"/>
    <lineage>
        <taxon>Eukaryota</taxon>
        <taxon>Metazoa</taxon>
        <taxon>Spiralia</taxon>
        <taxon>Lophotrochozoa</taxon>
        <taxon>Platyhelminthes</taxon>
        <taxon>Trematoda</taxon>
        <taxon>Digenea</taxon>
        <taxon>Plagiorchiida</taxon>
        <taxon>Pronocephalata</taxon>
        <taxon>Paramphistomoidea</taxon>
        <taxon>Paramphistomidae</taxon>
        <taxon>Calicophoron</taxon>
    </lineage>
</organism>
<dbReference type="EC" id="3.1.3.7" evidence="3"/>
<feature type="binding site" evidence="18">
    <location>
        <position position="139"/>
    </location>
    <ligand>
        <name>Mg(2+)</name>
        <dbReference type="ChEBI" id="CHEBI:18420"/>
        <label>1</label>
        <note>catalytic</note>
    </ligand>
</feature>
<comment type="catalytic activity">
    <reaction evidence="10">
        <text>1D-myo-inositol 1,3,4-trisphosphate + H2O = 1D-myo-inositol 3,4-bisphosphate + phosphate</text>
        <dbReference type="Rhea" id="RHEA:70319"/>
        <dbReference type="ChEBI" id="CHEBI:15377"/>
        <dbReference type="ChEBI" id="CHEBI:43474"/>
        <dbReference type="ChEBI" id="CHEBI:58414"/>
        <dbReference type="ChEBI" id="CHEBI:83241"/>
    </reaction>
    <physiologicalReaction direction="left-to-right" evidence="10">
        <dbReference type="Rhea" id="RHEA:70320"/>
    </physiologicalReaction>
</comment>
<evidence type="ECO:0000256" key="6">
    <source>
        <dbReference type="ARBA" id="ARBA00022801"/>
    </source>
</evidence>
<dbReference type="Gene3D" id="3.30.540.10">
    <property type="entry name" value="Fructose-1,6-Bisphosphatase, subunit A, domain 1"/>
    <property type="match status" value="1"/>
</dbReference>
<dbReference type="PROSITE" id="PS00630">
    <property type="entry name" value="IMP_2"/>
    <property type="match status" value="1"/>
</dbReference>
<evidence type="ECO:0000256" key="1">
    <source>
        <dbReference type="ARBA" id="ARBA00001946"/>
    </source>
</evidence>
<comment type="catalytic activity">
    <reaction evidence="13">
        <text>adenosine 3',5'-bisphosphate + H2O = AMP + phosphate</text>
        <dbReference type="Rhea" id="RHEA:10040"/>
        <dbReference type="ChEBI" id="CHEBI:15377"/>
        <dbReference type="ChEBI" id="CHEBI:43474"/>
        <dbReference type="ChEBI" id="CHEBI:58343"/>
        <dbReference type="ChEBI" id="CHEBI:456215"/>
        <dbReference type="EC" id="3.1.3.7"/>
    </reaction>
    <physiologicalReaction direction="left-to-right" evidence="13">
        <dbReference type="Rhea" id="RHEA:10041"/>
    </physiologicalReaction>
</comment>
<dbReference type="AlphaFoldDB" id="A0AAV2TPJ7"/>
<evidence type="ECO:0000256" key="10">
    <source>
        <dbReference type="ARBA" id="ARBA00044465"/>
    </source>
</evidence>
<feature type="binding site" evidence="18">
    <location>
        <position position="136"/>
    </location>
    <ligand>
        <name>Mg(2+)</name>
        <dbReference type="ChEBI" id="CHEBI:18420"/>
        <label>1</label>
        <note>catalytic</note>
    </ligand>
</feature>
<evidence type="ECO:0000256" key="4">
    <source>
        <dbReference type="ARBA" id="ARBA00022671"/>
    </source>
</evidence>
<dbReference type="FunFam" id="3.40.190.80:FF:000006">
    <property type="entry name" value="Bisphosphate nucleotidase 1"/>
    <property type="match status" value="1"/>
</dbReference>
<evidence type="ECO:0000256" key="2">
    <source>
        <dbReference type="ARBA" id="ARBA00009759"/>
    </source>
</evidence>
<dbReference type="GO" id="GO:0046854">
    <property type="term" value="P:phosphatidylinositol phosphate biosynthetic process"/>
    <property type="evidence" value="ECO:0007669"/>
    <property type="project" value="InterPro"/>
</dbReference>
<dbReference type="GO" id="GO:0008441">
    <property type="term" value="F:3'(2'),5'-bisphosphate nucleotidase activity"/>
    <property type="evidence" value="ECO:0007669"/>
    <property type="project" value="UniProtKB-EC"/>
</dbReference>
<dbReference type="GO" id="GO:0046872">
    <property type="term" value="F:metal ion binding"/>
    <property type="evidence" value="ECO:0007669"/>
    <property type="project" value="UniProtKB-KW"/>
</dbReference>
<feature type="binding site" evidence="18">
    <location>
        <position position="278"/>
    </location>
    <ligand>
        <name>Mg(2+)</name>
        <dbReference type="ChEBI" id="CHEBI:18420"/>
        <label>1</label>
        <note>catalytic</note>
    </ligand>
</feature>
<comment type="caution">
    <text evidence="19">The sequence shown here is derived from an EMBL/GenBank/DDBJ whole genome shotgun (WGS) entry which is preliminary data.</text>
</comment>
<keyword evidence="7 18" id="KW-0460">Magnesium</keyword>
<evidence type="ECO:0000313" key="19">
    <source>
        <dbReference type="EMBL" id="CAL5136903.1"/>
    </source>
</evidence>
<dbReference type="EMBL" id="CAXLJL010000356">
    <property type="protein sequence ID" value="CAL5136903.1"/>
    <property type="molecule type" value="Genomic_DNA"/>
</dbReference>
<evidence type="ECO:0000256" key="9">
    <source>
        <dbReference type="ARBA" id="ARBA00041815"/>
    </source>
</evidence>
<keyword evidence="4" id="KW-0452">Lithium</keyword>
<evidence type="ECO:0000313" key="20">
    <source>
        <dbReference type="Proteomes" id="UP001497525"/>
    </source>
</evidence>
<comment type="cofactor">
    <cofactor evidence="1 18">
        <name>Mg(2+)</name>
        <dbReference type="ChEBI" id="CHEBI:18420"/>
    </cofactor>
</comment>
<evidence type="ECO:0000256" key="3">
    <source>
        <dbReference type="ARBA" id="ARBA00012633"/>
    </source>
</evidence>
<evidence type="ECO:0000256" key="17">
    <source>
        <dbReference type="ARBA" id="ARBA00044554"/>
    </source>
</evidence>
<evidence type="ECO:0000256" key="7">
    <source>
        <dbReference type="ARBA" id="ARBA00022842"/>
    </source>
</evidence>
<evidence type="ECO:0000256" key="5">
    <source>
        <dbReference type="ARBA" id="ARBA00022723"/>
    </source>
</evidence>
<accession>A0AAV2TPJ7</accession>
<dbReference type="FunFam" id="3.30.540.10:FF:000023">
    <property type="entry name" value="Protein CBR-TAG-231"/>
    <property type="match status" value="1"/>
</dbReference>
<reference evidence="19" key="1">
    <citation type="submission" date="2024-06" db="EMBL/GenBank/DDBJ databases">
        <authorList>
            <person name="Liu X."/>
            <person name="Lenzi L."/>
            <person name="Haldenby T S."/>
            <person name="Uol C."/>
        </authorList>
    </citation>
    <scope>NUCLEOTIDE SEQUENCE</scope>
</reference>
<dbReference type="CDD" id="cd01640">
    <property type="entry name" value="IPPase"/>
    <property type="match status" value="1"/>
</dbReference>
<name>A0AAV2TPJ7_CALDB</name>
<dbReference type="GO" id="GO:0004441">
    <property type="term" value="F:inositol-1,4-bisphosphate 1-phosphatase activity"/>
    <property type="evidence" value="ECO:0007669"/>
    <property type="project" value="UniProtKB-EC"/>
</dbReference>
<evidence type="ECO:0000256" key="16">
    <source>
        <dbReference type="ARBA" id="ARBA00044544"/>
    </source>
</evidence>
<dbReference type="PANTHER" id="PTHR43028">
    <property type="entry name" value="3'(2'),5'-BISPHOSPHATE NUCLEOTIDASE 1"/>
    <property type="match status" value="1"/>
</dbReference>
<evidence type="ECO:0000256" key="18">
    <source>
        <dbReference type="PIRSR" id="PIRSR600760-2"/>
    </source>
</evidence>
<sequence>MFPNLNYIPQSDIKSARFMISGMTSKVPVLMRVLASSVDLASRASEIIRDVMASKHLDIVDKGVDDFQSKADRDSQRCIVGSLLKSFPGLKIVGEEGALPAGDIETFTGMNSVVLSKTCPGEFASTTLDDMVVWVDPLDGTKEFTEGLTEQVTVLIGIAVKGKPVAGVIAQPFYHPRTCSEPTTRTIWGLDGLGIFGLTPHLPGTVPYPLDPNVPKGSIKHTVVVTRSHPTPTLQATIDSCFPTEVLRVGGCGYKVITLLEGLAHVYLFPSPGCKRWDTCAPEALLTSVGGRLTDLFGESYDYSYTLDPVDRRGVLAAMVADWIPKYAACIPKDVLETLK</sequence>
<dbReference type="Proteomes" id="UP001497525">
    <property type="component" value="Unassembled WGS sequence"/>
</dbReference>
<dbReference type="InterPro" id="IPR050725">
    <property type="entry name" value="CysQ/Inositol_MonoPase"/>
</dbReference>
<feature type="binding site" evidence="18">
    <location>
        <position position="95"/>
    </location>
    <ligand>
        <name>Mg(2+)</name>
        <dbReference type="ChEBI" id="CHEBI:18420"/>
        <label>1</label>
        <note>catalytic</note>
    </ligand>
</feature>
<evidence type="ECO:0000256" key="15">
    <source>
        <dbReference type="ARBA" id="ARBA00044519"/>
    </source>
</evidence>
<gene>
    <name evidence="19" type="ORF">CDAUBV1_LOCUS11199</name>
</gene>
<dbReference type="InterPro" id="IPR020583">
    <property type="entry name" value="Inositol_monoP_metal-BS"/>
</dbReference>
<protein>
    <recommendedName>
        <fullName evidence="8">3'(2'),5'-bisphosphate nucleotidase 1</fullName>
        <ecNumber evidence="15">3.1.3.57</ecNumber>
        <ecNumber evidence="3">3.1.3.7</ecNumber>
    </recommendedName>
    <alternativeName>
        <fullName evidence="16">3'-phosphoadenosine 5'-phosphate phosphatase</fullName>
    </alternativeName>
    <alternativeName>
        <fullName evidence="9">Bisphosphate 3'-nucleotidase 1</fullName>
    </alternativeName>
    <alternativeName>
        <fullName evidence="17">Inositol-polyphosphate 1-phosphatase</fullName>
    </alternativeName>
</protein>
<dbReference type="InterPro" id="IPR020550">
    <property type="entry name" value="Inositol_monophosphatase_CS"/>
</dbReference>
<dbReference type="PANTHER" id="PTHR43028:SF5">
    <property type="entry name" value="3'(2'),5'-BISPHOSPHATE NUCLEOTIDASE 1"/>
    <property type="match status" value="1"/>
</dbReference>
<evidence type="ECO:0000256" key="13">
    <source>
        <dbReference type="ARBA" id="ARBA00044479"/>
    </source>
</evidence>
<dbReference type="Gene3D" id="3.40.190.80">
    <property type="match status" value="1"/>
</dbReference>
<comment type="similarity">
    <text evidence="2">Belongs to the inositol monophosphatase superfamily.</text>
</comment>
<dbReference type="InterPro" id="IPR000760">
    <property type="entry name" value="Inositol_monophosphatase-like"/>
</dbReference>
<evidence type="ECO:0000256" key="14">
    <source>
        <dbReference type="ARBA" id="ARBA00044484"/>
    </source>
</evidence>
<keyword evidence="5 18" id="KW-0479">Metal-binding</keyword>
<comment type="catalytic activity">
    <reaction evidence="11">
        <text>adenosine 2',5'-bisphosphate + H2O = AMP + phosphate</text>
        <dbReference type="Rhea" id="RHEA:77643"/>
        <dbReference type="ChEBI" id="CHEBI:15377"/>
        <dbReference type="ChEBI" id="CHEBI:43474"/>
        <dbReference type="ChEBI" id="CHEBI:194156"/>
        <dbReference type="ChEBI" id="CHEBI:456215"/>
        <dbReference type="EC" id="3.1.3.7"/>
    </reaction>
    <physiologicalReaction direction="left-to-right" evidence="11">
        <dbReference type="Rhea" id="RHEA:77644"/>
    </physiologicalReaction>
</comment>
<dbReference type="PROSITE" id="PS00629">
    <property type="entry name" value="IMP_1"/>
    <property type="match status" value="1"/>
</dbReference>
<dbReference type="EC" id="3.1.3.57" evidence="15"/>
<keyword evidence="6" id="KW-0378">Hydrolase</keyword>
<proteinExistence type="inferred from homology"/>
<evidence type="ECO:0000256" key="11">
    <source>
        <dbReference type="ARBA" id="ARBA00044466"/>
    </source>
</evidence>
<feature type="binding site" evidence="18">
    <location>
        <position position="138"/>
    </location>
    <ligand>
        <name>Mg(2+)</name>
        <dbReference type="ChEBI" id="CHEBI:18420"/>
        <label>1</label>
        <note>catalytic</note>
    </ligand>
</feature>
<evidence type="ECO:0000256" key="8">
    <source>
        <dbReference type="ARBA" id="ARBA00040342"/>
    </source>
</evidence>
<evidence type="ECO:0000256" key="12">
    <source>
        <dbReference type="ARBA" id="ARBA00044478"/>
    </source>
</evidence>
<dbReference type="SUPFAM" id="SSF56655">
    <property type="entry name" value="Carbohydrate phosphatase"/>
    <property type="match status" value="1"/>
</dbReference>
<comment type="catalytic activity">
    <reaction evidence="12">
        <text>1D-myo-inositol 1,4-bisphosphate + H2O = 1D-myo-inositol 4-phosphate + phosphate</text>
        <dbReference type="Rhea" id="RHEA:15553"/>
        <dbReference type="ChEBI" id="CHEBI:15377"/>
        <dbReference type="ChEBI" id="CHEBI:43474"/>
        <dbReference type="ChEBI" id="CHEBI:58282"/>
        <dbReference type="ChEBI" id="CHEBI:58469"/>
        <dbReference type="EC" id="3.1.3.57"/>
    </reaction>
    <physiologicalReaction direction="left-to-right" evidence="12">
        <dbReference type="Rhea" id="RHEA:15554"/>
    </physiologicalReaction>
</comment>
<comment type="catalytic activity">
    <reaction evidence="14">
        <text>3'-phosphoadenylyl sulfate + H2O = adenosine 5'-phosphosulfate + phosphate</text>
        <dbReference type="Rhea" id="RHEA:77639"/>
        <dbReference type="ChEBI" id="CHEBI:15377"/>
        <dbReference type="ChEBI" id="CHEBI:43474"/>
        <dbReference type="ChEBI" id="CHEBI:58243"/>
        <dbReference type="ChEBI" id="CHEBI:58339"/>
        <dbReference type="EC" id="3.1.3.7"/>
    </reaction>
    <physiologicalReaction direction="left-to-right" evidence="14">
        <dbReference type="Rhea" id="RHEA:77640"/>
    </physiologicalReaction>
</comment>